<dbReference type="Pfam" id="PF04994">
    <property type="entry name" value="TfoX_C"/>
    <property type="match status" value="1"/>
</dbReference>
<dbReference type="RefSeq" id="WP_207858250.1">
    <property type="nucleotide sequence ID" value="NZ_JAFREP010000006.1"/>
</dbReference>
<gene>
    <name evidence="2" type="ORF">J3U88_08355</name>
</gene>
<accession>A0A8J7Q3A4</accession>
<dbReference type="PANTHER" id="PTHR36121:SF1">
    <property type="entry name" value="PROTEIN SXY"/>
    <property type="match status" value="1"/>
</dbReference>
<protein>
    <submittedName>
        <fullName evidence="2">TfoX/Sxy family protein</fullName>
    </submittedName>
</protein>
<comment type="caution">
    <text evidence="2">The sequence shown here is derived from an EMBL/GenBank/DDBJ whole genome shotgun (WGS) entry which is preliminary data.</text>
</comment>
<dbReference type="AlphaFoldDB" id="A0A8J7Q3A4"/>
<sequence length="94" mass="10697">MPTPLGQLKNIGKTIEKRLNEINIHSREDLARVGSVDAYRLICNQHPGKTIPVCYYLYSFEGALLDLHWNALPKPLKEDLLARVRPGQKSMRSV</sequence>
<dbReference type="Gene3D" id="1.10.150.20">
    <property type="entry name" value="5' to 3' exonuclease, C-terminal subdomain"/>
    <property type="match status" value="1"/>
</dbReference>
<proteinExistence type="predicted"/>
<dbReference type="Proteomes" id="UP000664417">
    <property type="component" value="Unassembled WGS sequence"/>
</dbReference>
<dbReference type="EMBL" id="JAFREP010000006">
    <property type="protein sequence ID" value="MBO1318465.1"/>
    <property type="molecule type" value="Genomic_DNA"/>
</dbReference>
<name>A0A8J7Q3A4_9BACT</name>
<dbReference type="InterPro" id="IPR007077">
    <property type="entry name" value="TfoX_C"/>
</dbReference>
<dbReference type="PANTHER" id="PTHR36121">
    <property type="entry name" value="PROTEIN SXY"/>
    <property type="match status" value="1"/>
</dbReference>
<evidence type="ECO:0000259" key="1">
    <source>
        <dbReference type="Pfam" id="PF04994"/>
    </source>
</evidence>
<organism evidence="2 3">
    <name type="scientific">Acanthopleuribacter pedis</name>
    <dbReference type="NCBI Taxonomy" id="442870"/>
    <lineage>
        <taxon>Bacteria</taxon>
        <taxon>Pseudomonadati</taxon>
        <taxon>Acidobacteriota</taxon>
        <taxon>Holophagae</taxon>
        <taxon>Acanthopleuribacterales</taxon>
        <taxon>Acanthopleuribacteraceae</taxon>
        <taxon>Acanthopleuribacter</taxon>
    </lineage>
</organism>
<evidence type="ECO:0000313" key="3">
    <source>
        <dbReference type="Proteomes" id="UP000664417"/>
    </source>
</evidence>
<dbReference type="InterPro" id="IPR047525">
    <property type="entry name" value="TfoX-like"/>
</dbReference>
<evidence type="ECO:0000313" key="2">
    <source>
        <dbReference type="EMBL" id="MBO1318465.1"/>
    </source>
</evidence>
<keyword evidence="3" id="KW-1185">Reference proteome</keyword>
<reference evidence="2" key="1">
    <citation type="submission" date="2021-03" db="EMBL/GenBank/DDBJ databases">
        <authorList>
            <person name="Wang G."/>
        </authorList>
    </citation>
    <scope>NUCLEOTIDE SEQUENCE</scope>
    <source>
        <strain evidence="2">KCTC 12899</strain>
    </source>
</reference>
<feature type="domain" description="TfoX C-terminal" evidence="1">
    <location>
        <begin position="3"/>
        <end position="82"/>
    </location>
</feature>